<feature type="region of interest" description="Disordered" evidence="6">
    <location>
        <begin position="1"/>
        <end position="53"/>
    </location>
</feature>
<dbReference type="GO" id="GO:0009873">
    <property type="term" value="P:ethylene-activated signaling pathway"/>
    <property type="evidence" value="ECO:0007669"/>
    <property type="project" value="InterPro"/>
</dbReference>
<sequence>MVSALAHAVGPSNNIPSHDRQGNPLSVSDQSGMAEHDRDQPLPTQNHQAEIRDPKKAARVWLGTFHTAEAAAAAYDAAAVKFKGTKAKLNFPERVRGRTDSTYLMNFQNSVINTVSEGNFRSIAPSVPPPSIPPPSSHEAFPNLFQYAQLLCNSTPDDHNIWNAATSLYNYNQAQTLVSQASSAMSPSFSSSTSQQQRLDADQLRMLSSQMRSSSSSTSDCDFGQIRGDFDYSHAP</sequence>
<keyword evidence="2" id="KW-0805">Transcription regulation</keyword>
<evidence type="ECO:0000256" key="2">
    <source>
        <dbReference type="ARBA" id="ARBA00023015"/>
    </source>
</evidence>
<keyword evidence="9" id="KW-1185">Reference proteome</keyword>
<keyword evidence="3" id="KW-0238">DNA-binding</keyword>
<dbReference type="InterPro" id="IPR044808">
    <property type="entry name" value="ERF_plant"/>
</dbReference>
<dbReference type="Gene3D" id="3.30.730.10">
    <property type="entry name" value="AP2/ERF domain"/>
    <property type="match status" value="1"/>
</dbReference>
<dbReference type="EMBL" id="CM018032">
    <property type="protein sequence ID" value="KAA8548295.1"/>
    <property type="molecule type" value="Genomic_DNA"/>
</dbReference>
<dbReference type="SUPFAM" id="SSF54171">
    <property type="entry name" value="DNA-binding domain"/>
    <property type="match status" value="1"/>
</dbReference>
<gene>
    <name evidence="8" type="ORF">F0562_004724</name>
</gene>
<organism evidence="8 9">
    <name type="scientific">Nyssa sinensis</name>
    <dbReference type="NCBI Taxonomy" id="561372"/>
    <lineage>
        <taxon>Eukaryota</taxon>
        <taxon>Viridiplantae</taxon>
        <taxon>Streptophyta</taxon>
        <taxon>Embryophyta</taxon>
        <taxon>Tracheophyta</taxon>
        <taxon>Spermatophyta</taxon>
        <taxon>Magnoliopsida</taxon>
        <taxon>eudicotyledons</taxon>
        <taxon>Gunneridae</taxon>
        <taxon>Pentapetalae</taxon>
        <taxon>asterids</taxon>
        <taxon>Cornales</taxon>
        <taxon>Nyssaceae</taxon>
        <taxon>Nyssa</taxon>
    </lineage>
</organism>
<evidence type="ECO:0000259" key="7">
    <source>
        <dbReference type="PROSITE" id="PS51032"/>
    </source>
</evidence>
<dbReference type="PANTHER" id="PTHR31190">
    <property type="entry name" value="DNA-BINDING DOMAIN"/>
    <property type="match status" value="1"/>
</dbReference>
<evidence type="ECO:0000256" key="6">
    <source>
        <dbReference type="SAM" id="MobiDB-lite"/>
    </source>
</evidence>
<evidence type="ECO:0000256" key="1">
    <source>
        <dbReference type="ARBA" id="ARBA00004123"/>
    </source>
</evidence>
<dbReference type="Proteomes" id="UP000325577">
    <property type="component" value="Linkage Group LG1"/>
</dbReference>
<evidence type="ECO:0000256" key="3">
    <source>
        <dbReference type="ARBA" id="ARBA00023125"/>
    </source>
</evidence>
<dbReference type="InterPro" id="IPR016177">
    <property type="entry name" value="DNA-bd_dom_sf"/>
</dbReference>
<name>A0A5J5BYV7_9ASTE</name>
<dbReference type="GO" id="GO:0003677">
    <property type="term" value="F:DNA binding"/>
    <property type="evidence" value="ECO:0007669"/>
    <property type="project" value="UniProtKB-KW"/>
</dbReference>
<dbReference type="SMART" id="SM00380">
    <property type="entry name" value="AP2"/>
    <property type="match status" value="1"/>
</dbReference>
<protein>
    <recommendedName>
        <fullName evidence="7">AP2/ERF domain-containing protein</fullName>
    </recommendedName>
</protein>
<dbReference type="PANTHER" id="PTHR31190:SF489">
    <property type="entry name" value="ETHYLENE-RESPONSIVE TRANSCRIPTION FACTOR ERF113-RELATED"/>
    <property type="match status" value="1"/>
</dbReference>
<accession>A0A5J5BYV7</accession>
<dbReference type="GO" id="GO:0003700">
    <property type="term" value="F:DNA-binding transcription factor activity"/>
    <property type="evidence" value="ECO:0007669"/>
    <property type="project" value="InterPro"/>
</dbReference>
<keyword evidence="4" id="KW-0804">Transcription</keyword>
<dbReference type="AlphaFoldDB" id="A0A5J5BYV7"/>
<evidence type="ECO:0000256" key="4">
    <source>
        <dbReference type="ARBA" id="ARBA00023163"/>
    </source>
</evidence>
<dbReference type="GO" id="GO:0005634">
    <property type="term" value="C:nucleus"/>
    <property type="evidence" value="ECO:0007669"/>
    <property type="project" value="UniProtKB-SubCell"/>
</dbReference>
<dbReference type="PROSITE" id="PS51032">
    <property type="entry name" value="AP2_ERF"/>
    <property type="match status" value="1"/>
</dbReference>
<feature type="domain" description="AP2/ERF" evidence="7">
    <location>
        <begin position="29"/>
        <end position="92"/>
    </location>
</feature>
<dbReference type="InterPro" id="IPR036955">
    <property type="entry name" value="AP2/ERF_dom_sf"/>
</dbReference>
<comment type="subcellular location">
    <subcellularLocation>
        <location evidence="1">Nucleus</location>
    </subcellularLocation>
</comment>
<evidence type="ECO:0000256" key="5">
    <source>
        <dbReference type="ARBA" id="ARBA00023242"/>
    </source>
</evidence>
<evidence type="ECO:0000313" key="8">
    <source>
        <dbReference type="EMBL" id="KAA8548295.1"/>
    </source>
</evidence>
<proteinExistence type="predicted"/>
<evidence type="ECO:0000313" key="9">
    <source>
        <dbReference type="Proteomes" id="UP000325577"/>
    </source>
</evidence>
<keyword evidence="5" id="KW-0539">Nucleus</keyword>
<dbReference type="InterPro" id="IPR001471">
    <property type="entry name" value="AP2/ERF_dom"/>
</dbReference>
<dbReference type="OrthoDB" id="1925932at2759"/>
<reference evidence="8 9" key="1">
    <citation type="submission" date="2019-09" db="EMBL/GenBank/DDBJ databases">
        <title>A chromosome-level genome assembly of the Chinese tupelo Nyssa sinensis.</title>
        <authorList>
            <person name="Yang X."/>
            <person name="Kang M."/>
            <person name="Yang Y."/>
            <person name="Xiong H."/>
            <person name="Wang M."/>
            <person name="Zhang Z."/>
            <person name="Wang Z."/>
            <person name="Wu H."/>
            <person name="Ma T."/>
            <person name="Liu J."/>
            <person name="Xi Z."/>
        </authorList>
    </citation>
    <scope>NUCLEOTIDE SEQUENCE [LARGE SCALE GENOMIC DNA]</scope>
    <source>
        <strain evidence="8">J267</strain>
        <tissue evidence="8">Leaf</tissue>
    </source>
</reference>